<accession>A0ABS5C3G3</accession>
<sequence>MAVPAPLPGVPQDSKAPRTAVTLEAPPRELAGALAELKGADAQKRLEASRALAQLPDAEPYIRHYRTTDAGKDNTRASESLALIDAERAKRNMKRVPQWAKAGRYDLLVDTAIHLPEPDDANTLAKLLMDFAEAIRPVPQKLGGPEAKHFLDHIEVERLRQFHEPRGKVTTDHIGHAYVRAQSCDATNQTRFYWLTLTRDELKGTTRNSLWENCYLFHNGDLTLDSCTWSLVVCDGNIDFVNAVDGGYSTIIARESIRSQKGLGCTSSTFYAQGDIVAKGTNSHNGLLLAGGKVDVPIAKVNGGNKQTIEKGGVKENPFGLRFFETADLGAEAALKGQALTIAKLTPGSPLTKYDIREGDVVTRVNDKVIKTANDFRRELRYSVALEAGIFHITRGNEKINRIVYFKNGLEK</sequence>
<evidence type="ECO:0000256" key="1">
    <source>
        <dbReference type="SAM" id="MobiDB-lite"/>
    </source>
</evidence>
<dbReference type="SUPFAM" id="SSF50156">
    <property type="entry name" value="PDZ domain-like"/>
    <property type="match status" value="1"/>
</dbReference>
<evidence type="ECO:0000313" key="3">
    <source>
        <dbReference type="Proteomes" id="UP000676565"/>
    </source>
</evidence>
<reference evidence="2 3" key="1">
    <citation type="submission" date="2021-04" db="EMBL/GenBank/DDBJ databases">
        <authorList>
            <person name="Ivanova A."/>
        </authorList>
    </citation>
    <scope>NUCLEOTIDE SEQUENCE [LARGE SCALE GENOMIC DNA]</scope>
    <source>
        <strain evidence="2 3">G18</strain>
    </source>
</reference>
<dbReference type="RefSeq" id="WP_210662675.1">
    <property type="nucleotide sequence ID" value="NZ_JAGKQQ010000002.1"/>
</dbReference>
<keyword evidence="3" id="KW-1185">Reference proteome</keyword>
<name>A0ABS5C3G3_9BACT</name>
<gene>
    <name evidence="2" type="ORF">J8F10_35360</name>
</gene>
<dbReference type="Gene3D" id="2.30.42.10">
    <property type="match status" value="1"/>
</dbReference>
<comment type="caution">
    <text evidence="2">The sequence shown here is derived from an EMBL/GenBank/DDBJ whole genome shotgun (WGS) entry which is preliminary data.</text>
</comment>
<organism evidence="2 3">
    <name type="scientific">Gemmata palustris</name>
    <dbReference type="NCBI Taxonomy" id="2822762"/>
    <lineage>
        <taxon>Bacteria</taxon>
        <taxon>Pseudomonadati</taxon>
        <taxon>Planctomycetota</taxon>
        <taxon>Planctomycetia</taxon>
        <taxon>Gemmatales</taxon>
        <taxon>Gemmataceae</taxon>
        <taxon>Gemmata</taxon>
    </lineage>
</organism>
<feature type="region of interest" description="Disordered" evidence="1">
    <location>
        <begin position="1"/>
        <end position="25"/>
    </location>
</feature>
<dbReference type="Proteomes" id="UP000676565">
    <property type="component" value="Unassembled WGS sequence"/>
</dbReference>
<evidence type="ECO:0000313" key="2">
    <source>
        <dbReference type="EMBL" id="MBP3960533.1"/>
    </source>
</evidence>
<protein>
    <submittedName>
        <fullName evidence="2">PDZ domain-containing protein</fullName>
    </submittedName>
</protein>
<dbReference type="InterPro" id="IPR036034">
    <property type="entry name" value="PDZ_sf"/>
</dbReference>
<dbReference type="EMBL" id="JAGKQQ010000002">
    <property type="protein sequence ID" value="MBP3960533.1"/>
    <property type="molecule type" value="Genomic_DNA"/>
</dbReference>
<proteinExistence type="predicted"/>